<proteinExistence type="predicted"/>
<keyword evidence="2" id="KW-1003">Cell membrane</keyword>
<evidence type="ECO:0000313" key="7">
    <source>
        <dbReference type="EMBL" id="RUS65502.1"/>
    </source>
</evidence>
<dbReference type="Pfam" id="PF03788">
    <property type="entry name" value="LrgA"/>
    <property type="match status" value="1"/>
</dbReference>
<sequence length="135" mass="15013">MRPMLPLKGFTFLLVFQCLGELISRLLHWPIPGPVLGMLLLVPCLSFLSVREPVESCANFLISHLSLLFLPISVGVLTQLPLLQEYSIRILLVLFISCALGLLATGCLLAWWLPSEERSKEALAAVQEQKTQEEA</sequence>
<organism evidence="7 8">
    <name type="scientific">Saezia sanguinis</name>
    <dbReference type="NCBI Taxonomy" id="1965230"/>
    <lineage>
        <taxon>Bacteria</taxon>
        <taxon>Pseudomonadati</taxon>
        <taxon>Pseudomonadota</taxon>
        <taxon>Betaproteobacteria</taxon>
        <taxon>Burkholderiales</taxon>
        <taxon>Saeziaceae</taxon>
        <taxon>Saezia</taxon>
    </lineage>
</organism>
<keyword evidence="4 6" id="KW-1133">Transmembrane helix</keyword>
<evidence type="ECO:0000256" key="6">
    <source>
        <dbReference type="SAM" id="Phobius"/>
    </source>
</evidence>
<dbReference type="AlphaFoldDB" id="A0A433S9V6"/>
<keyword evidence="3 6" id="KW-0812">Transmembrane</keyword>
<dbReference type="Proteomes" id="UP000286947">
    <property type="component" value="Unassembled WGS sequence"/>
</dbReference>
<reference evidence="7 8" key="1">
    <citation type="submission" date="2018-01" db="EMBL/GenBank/DDBJ databases">
        <title>Saezia sanguinis gen. nov., sp. nov., in the order Burkholderiales isolated from human blood.</title>
        <authorList>
            <person name="Medina-Pascual M.J."/>
            <person name="Valdezate S."/>
            <person name="Monzon S."/>
            <person name="Cuesta I."/>
            <person name="Carrasco G."/>
            <person name="Villalon P."/>
            <person name="Saez-Nieto J.A."/>
        </authorList>
    </citation>
    <scope>NUCLEOTIDE SEQUENCE [LARGE SCALE GENOMIC DNA]</scope>
    <source>
        <strain evidence="7 8">CNM695-12</strain>
    </source>
</reference>
<feature type="transmembrane region" description="Helical" evidence="6">
    <location>
        <begin position="60"/>
        <end position="80"/>
    </location>
</feature>
<protein>
    <submittedName>
        <fullName evidence="7">Holin-like protein CidA</fullName>
    </submittedName>
</protein>
<feature type="transmembrane region" description="Helical" evidence="6">
    <location>
        <begin position="30"/>
        <end position="48"/>
    </location>
</feature>
<keyword evidence="8" id="KW-1185">Reference proteome</keyword>
<evidence type="ECO:0000256" key="3">
    <source>
        <dbReference type="ARBA" id="ARBA00022692"/>
    </source>
</evidence>
<name>A0A433S9V6_9BURK</name>
<keyword evidence="5 6" id="KW-0472">Membrane</keyword>
<evidence type="ECO:0000256" key="5">
    <source>
        <dbReference type="ARBA" id="ARBA00023136"/>
    </source>
</evidence>
<dbReference type="EMBL" id="PQSP01000012">
    <property type="protein sequence ID" value="RUS65502.1"/>
    <property type="molecule type" value="Genomic_DNA"/>
</dbReference>
<comment type="subcellular location">
    <subcellularLocation>
        <location evidence="1">Cell membrane</location>
        <topology evidence="1">Multi-pass membrane protein</topology>
    </subcellularLocation>
</comment>
<dbReference type="GO" id="GO:0005886">
    <property type="term" value="C:plasma membrane"/>
    <property type="evidence" value="ECO:0007669"/>
    <property type="project" value="UniProtKB-SubCell"/>
</dbReference>
<evidence type="ECO:0000256" key="4">
    <source>
        <dbReference type="ARBA" id="ARBA00022989"/>
    </source>
</evidence>
<dbReference type="RefSeq" id="WP_239442575.1">
    <property type="nucleotide sequence ID" value="NZ_PQSP01000012.1"/>
</dbReference>
<gene>
    <name evidence="7" type="primary">cidA</name>
    <name evidence="7" type="ORF">CUZ56_02959</name>
</gene>
<comment type="caution">
    <text evidence="7">The sequence shown here is derived from an EMBL/GenBank/DDBJ whole genome shotgun (WGS) entry which is preliminary data.</text>
</comment>
<evidence type="ECO:0000256" key="2">
    <source>
        <dbReference type="ARBA" id="ARBA00022475"/>
    </source>
</evidence>
<dbReference type="PANTHER" id="PTHR33931:SF2">
    <property type="entry name" value="HOLIN-LIKE PROTEIN CIDA"/>
    <property type="match status" value="1"/>
</dbReference>
<accession>A0A433S9V6</accession>
<evidence type="ECO:0000313" key="8">
    <source>
        <dbReference type="Proteomes" id="UP000286947"/>
    </source>
</evidence>
<evidence type="ECO:0000256" key="1">
    <source>
        <dbReference type="ARBA" id="ARBA00004651"/>
    </source>
</evidence>
<dbReference type="InterPro" id="IPR005538">
    <property type="entry name" value="LrgA/CidA"/>
</dbReference>
<feature type="transmembrane region" description="Helical" evidence="6">
    <location>
        <begin position="86"/>
        <end position="113"/>
    </location>
</feature>
<dbReference type="PANTHER" id="PTHR33931">
    <property type="entry name" value="HOLIN-LIKE PROTEIN CIDA-RELATED"/>
    <property type="match status" value="1"/>
</dbReference>